<organism evidence="2 3">
    <name type="scientific">Azospirillum brasilense</name>
    <dbReference type="NCBI Taxonomy" id="192"/>
    <lineage>
        <taxon>Bacteria</taxon>
        <taxon>Pseudomonadati</taxon>
        <taxon>Pseudomonadota</taxon>
        <taxon>Alphaproteobacteria</taxon>
        <taxon>Rhodospirillales</taxon>
        <taxon>Azospirillaceae</taxon>
        <taxon>Azospirillum</taxon>
    </lineage>
</organism>
<proteinExistence type="predicted"/>
<dbReference type="Proteomes" id="UP000476837">
    <property type="component" value="Unassembled WGS sequence"/>
</dbReference>
<name>A0A6L3B1B6_AZOBR</name>
<dbReference type="AlphaFoldDB" id="A0A6L3B1B6"/>
<keyword evidence="1" id="KW-0732">Signal</keyword>
<dbReference type="SUPFAM" id="SSF51004">
    <property type="entry name" value="C-terminal (heme d1) domain of cytochrome cd1-nitrite reductase"/>
    <property type="match status" value="1"/>
</dbReference>
<evidence type="ECO:0000256" key="1">
    <source>
        <dbReference type="SAM" id="SignalP"/>
    </source>
</evidence>
<gene>
    <name evidence="2" type="ORF">DS837_10410</name>
</gene>
<evidence type="ECO:0000313" key="2">
    <source>
        <dbReference type="EMBL" id="KAA0686112.1"/>
    </source>
</evidence>
<feature type="signal peptide" evidence="1">
    <location>
        <begin position="1"/>
        <end position="23"/>
    </location>
</feature>
<dbReference type="InterPro" id="IPR051200">
    <property type="entry name" value="Host-pathogen_enzymatic-act"/>
</dbReference>
<protein>
    <recommendedName>
        <fullName evidence="4">YncE family protein</fullName>
    </recommendedName>
</protein>
<dbReference type="SUPFAM" id="SSF75011">
    <property type="entry name" value="3-carboxy-cis,cis-mucoante lactonizing enzyme"/>
    <property type="match status" value="1"/>
</dbReference>
<feature type="chain" id="PRO_5026898011" description="YncE family protein" evidence="1">
    <location>
        <begin position="24"/>
        <end position="368"/>
    </location>
</feature>
<dbReference type="PANTHER" id="PTHR47197:SF3">
    <property type="entry name" value="DIHYDRO-HEME D1 DEHYDROGENASE"/>
    <property type="match status" value="1"/>
</dbReference>
<accession>A0A6L3B1B6</accession>
<sequence>MWRGVLFAGAVLSLTAAPTALRAAPDPAGFIFVSSAVDPDIAVIDSASDTVVTRIKLPGAPRHVVALGRGKELVASDAAAPKLYVVDAVGGTVTRVVETGVAPVLLQLDRAGTVLAVADPDAGAVEFVRPAGGPTTRISGIKGMRSMVFVADGRLLVAHGSRIGLVDPADGRMVAELPVDGRDGPVLQIAADPGGGTAFAVQGDKGVLSVFDLKTLTRAPRLRLPPPVGRMLPSADSQFMLIPVAGGRALSIVSTWTLKESARIPMSAEVSGLGLGLFQSVSIGMSRETRSVQTVDLRDRRRFAPLALPGVPEAGAASPDGLKFYVALSDTGQVAVVDLRHSTVSHVIPDAVRGASNAVPAVGIGYCH</sequence>
<dbReference type="EMBL" id="QOKV01000005">
    <property type="protein sequence ID" value="KAA0686112.1"/>
    <property type="molecule type" value="Genomic_DNA"/>
</dbReference>
<comment type="caution">
    <text evidence="2">The sequence shown here is derived from an EMBL/GenBank/DDBJ whole genome shotgun (WGS) entry which is preliminary data.</text>
</comment>
<reference evidence="2 3" key="1">
    <citation type="submission" date="2018-07" db="EMBL/GenBank/DDBJ databases">
        <title>Genome sequence of Roseomonas fauriae ATCC 49958.</title>
        <authorList>
            <person name="Sant'Anna F.H."/>
            <person name="Baldani J.I."/>
            <person name="Zilli J.E."/>
            <person name="Reis V.M."/>
            <person name="Hartmann A."/>
            <person name="Cruz L."/>
            <person name="de Souza E.M."/>
            <person name="de Oliveira Pedrosa F."/>
            <person name="Passaglia L.M.P."/>
        </authorList>
    </citation>
    <scope>NUCLEOTIDE SEQUENCE [LARGE SCALE GENOMIC DNA]</scope>
    <source>
        <strain evidence="2 3">ATCC 49958</strain>
    </source>
</reference>
<evidence type="ECO:0000313" key="3">
    <source>
        <dbReference type="Proteomes" id="UP000476837"/>
    </source>
</evidence>
<evidence type="ECO:0008006" key="4">
    <source>
        <dbReference type="Google" id="ProtNLM"/>
    </source>
</evidence>
<dbReference type="PANTHER" id="PTHR47197">
    <property type="entry name" value="PROTEIN NIRF"/>
    <property type="match status" value="1"/>
</dbReference>
<dbReference type="InterPro" id="IPR015943">
    <property type="entry name" value="WD40/YVTN_repeat-like_dom_sf"/>
</dbReference>
<dbReference type="InterPro" id="IPR011048">
    <property type="entry name" value="Haem_d1_sf"/>
</dbReference>
<dbReference type="Gene3D" id="2.130.10.10">
    <property type="entry name" value="YVTN repeat-like/Quinoprotein amine dehydrogenase"/>
    <property type="match status" value="2"/>
</dbReference>